<keyword evidence="7 11" id="KW-0067">ATP-binding</keyword>
<dbReference type="AlphaFoldDB" id="A0A949N188"/>
<dbReference type="Gene3D" id="1.10.730.10">
    <property type="entry name" value="Isoleucyl-tRNA Synthetase, Domain 1"/>
    <property type="match status" value="1"/>
</dbReference>
<feature type="binding site" evidence="11">
    <location>
        <position position="347"/>
    </location>
    <ligand>
        <name>ATP</name>
        <dbReference type="ChEBI" id="CHEBI:30616"/>
    </ligand>
</feature>
<dbReference type="Gene3D" id="2.20.28.20">
    <property type="entry name" value="Methionyl-tRNA synthetase, Zn-domain"/>
    <property type="match status" value="1"/>
</dbReference>
<dbReference type="InterPro" id="IPR014729">
    <property type="entry name" value="Rossmann-like_a/b/a_fold"/>
</dbReference>
<evidence type="ECO:0000256" key="10">
    <source>
        <dbReference type="ARBA" id="ARBA00047364"/>
    </source>
</evidence>
<dbReference type="PANTHER" id="PTHR45765:SF1">
    <property type="entry name" value="METHIONINE--TRNA LIGASE, CYTOPLASMIC"/>
    <property type="match status" value="1"/>
</dbReference>
<evidence type="ECO:0000256" key="11">
    <source>
        <dbReference type="HAMAP-Rule" id="MF_00098"/>
    </source>
</evidence>
<dbReference type="EC" id="6.1.1.10" evidence="11"/>
<gene>
    <name evidence="11 14" type="primary">metG</name>
    <name evidence="14" type="ORF">JGS22_007810</name>
</gene>
<dbReference type="GO" id="GO:0046872">
    <property type="term" value="F:metal ion binding"/>
    <property type="evidence" value="ECO:0007669"/>
    <property type="project" value="UniProtKB-KW"/>
</dbReference>
<dbReference type="InterPro" id="IPR029038">
    <property type="entry name" value="MetRS_Zn"/>
</dbReference>
<dbReference type="Pfam" id="PF09334">
    <property type="entry name" value="tRNA-synt_1g"/>
    <property type="match status" value="1"/>
</dbReference>
<keyword evidence="4 11" id="KW-0963">Cytoplasm</keyword>
<dbReference type="InterPro" id="IPR023458">
    <property type="entry name" value="Met-tRNA_ligase_1"/>
</dbReference>
<dbReference type="CDD" id="cd00814">
    <property type="entry name" value="MetRS_core"/>
    <property type="match status" value="1"/>
</dbReference>
<dbReference type="InterPro" id="IPR014758">
    <property type="entry name" value="Met-tRNA_synth"/>
</dbReference>
<evidence type="ECO:0000313" key="14">
    <source>
        <dbReference type="EMBL" id="MBU7597530.1"/>
    </source>
</evidence>
<evidence type="ECO:0000256" key="5">
    <source>
        <dbReference type="ARBA" id="ARBA00022598"/>
    </source>
</evidence>
<dbReference type="PRINTS" id="PR01041">
    <property type="entry name" value="TRNASYNTHMET"/>
</dbReference>
<dbReference type="GO" id="GO:0004825">
    <property type="term" value="F:methionine-tRNA ligase activity"/>
    <property type="evidence" value="ECO:0007669"/>
    <property type="project" value="UniProtKB-UniRule"/>
</dbReference>
<keyword evidence="9 11" id="KW-0030">Aminoacyl-tRNA synthetase</keyword>
<proteinExistence type="inferred from homology"/>
<keyword evidence="8 11" id="KW-0648">Protein biosynthesis</keyword>
<name>A0A949N188_9ACTN</name>
<feature type="binding site" evidence="11">
    <location>
        <position position="146"/>
    </location>
    <ligand>
        <name>Zn(2+)</name>
        <dbReference type="ChEBI" id="CHEBI:29105"/>
    </ligand>
</feature>
<evidence type="ECO:0000259" key="12">
    <source>
        <dbReference type="Pfam" id="PF09334"/>
    </source>
</evidence>
<keyword evidence="6 11" id="KW-0547">Nucleotide-binding</keyword>
<feature type="binding site" evidence="11">
    <location>
        <position position="143"/>
    </location>
    <ligand>
        <name>Zn(2+)</name>
        <dbReference type="ChEBI" id="CHEBI:29105"/>
    </ligand>
</feature>
<dbReference type="CDD" id="cd07957">
    <property type="entry name" value="Anticodon_Ia_Met"/>
    <property type="match status" value="1"/>
</dbReference>
<dbReference type="InterPro" id="IPR033911">
    <property type="entry name" value="MetRS_core"/>
</dbReference>
<dbReference type="SUPFAM" id="SSF47323">
    <property type="entry name" value="Anticodon-binding domain of a subclass of class I aminoacyl-tRNA synthetases"/>
    <property type="match status" value="1"/>
</dbReference>
<evidence type="ECO:0000256" key="7">
    <source>
        <dbReference type="ARBA" id="ARBA00022840"/>
    </source>
</evidence>
<feature type="domain" description="Methionyl/Leucyl tRNA synthetase" evidence="12">
    <location>
        <begin position="4"/>
        <end position="408"/>
    </location>
</feature>
<comment type="caution">
    <text evidence="14">The sequence shown here is derived from an EMBL/GenBank/DDBJ whole genome shotgun (WGS) entry which is preliminary data.</text>
</comment>
<evidence type="ECO:0000256" key="2">
    <source>
        <dbReference type="ARBA" id="ARBA00004496"/>
    </source>
</evidence>
<evidence type="ECO:0000256" key="6">
    <source>
        <dbReference type="ARBA" id="ARBA00022741"/>
    </source>
</evidence>
<dbReference type="GO" id="GO:0017101">
    <property type="term" value="C:aminoacyl-tRNA synthetase multienzyme complex"/>
    <property type="evidence" value="ECO:0007669"/>
    <property type="project" value="TreeGrafter"/>
</dbReference>
<dbReference type="SUPFAM" id="SSF52374">
    <property type="entry name" value="Nucleotidylyl transferase"/>
    <property type="match status" value="1"/>
</dbReference>
<keyword evidence="15" id="KW-1185">Reference proteome</keyword>
<dbReference type="HAMAP" id="MF_00098">
    <property type="entry name" value="Met_tRNA_synth_type1"/>
    <property type="match status" value="1"/>
</dbReference>
<feature type="binding site" evidence="11">
    <location>
        <position position="159"/>
    </location>
    <ligand>
        <name>Zn(2+)</name>
        <dbReference type="ChEBI" id="CHEBI:29105"/>
    </ligand>
</feature>
<dbReference type="PANTHER" id="PTHR45765">
    <property type="entry name" value="METHIONINE--TRNA LIGASE"/>
    <property type="match status" value="1"/>
</dbReference>
<feature type="short sequence motif" description="'HIGH' region" evidence="11">
    <location>
        <begin position="11"/>
        <end position="21"/>
    </location>
</feature>
<reference evidence="14" key="1">
    <citation type="submission" date="2021-06" db="EMBL/GenBank/DDBJ databases">
        <title>Sequencing of actinobacteria type strains.</title>
        <authorList>
            <person name="Nguyen G.-S."/>
            <person name="Wentzel A."/>
        </authorList>
    </citation>
    <scope>NUCLEOTIDE SEQUENCE</scope>
    <source>
        <strain evidence="14">P38-E01</strain>
    </source>
</reference>
<dbReference type="NCBIfam" id="TIGR00398">
    <property type="entry name" value="metG"/>
    <property type="match status" value="1"/>
</dbReference>
<accession>A0A949N188</accession>
<dbReference type="InterPro" id="IPR041872">
    <property type="entry name" value="Anticodon_Met"/>
</dbReference>
<evidence type="ECO:0000256" key="9">
    <source>
        <dbReference type="ARBA" id="ARBA00023146"/>
    </source>
</evidence>
<evidence type="ECO:0000256" key="4">
    <source>
        <dbReference type="ARBA" id="ARBA00022490"/>
    </source>
</evidence>
<evidence type="ECO:0000256" key="3">
    <source>
        <dbReference type="ARBA" id="ARBA00008258"/>
    </source>
</evidence>
<dbReference type="Proteomes" id="UP000694501">
    <property type="component" value="Unassembled WGS sequence"/>
</dbReference>
<keyword evidence="11" id="KW-0479">Metal-binding</keyword>
<comment type="subcellular location">
    <subcellularLocation>
        <location evidence="2 11">Cytoplasm</location>
    </subcellularLocation>
</comment>
<feature type="binding site" evidence="11">
    <location>
        <position position="156"/>
    </location>
    <ligand>
        <name>Zn(2+)</name>
        <dbReference type="ChEBI" id="CHEBI:29105"/>
    </ligand>
</feature>
<dbReference type="GO" id="GO:0005524">
    <property type="term" value="F:ATP binding"/>
    <property type="evidence" value="ECO:0007669"/>
    <property type="project" value="UniProtKB-UniRule"/>
</dbReference>
<dbReference type="EMBL" id="JAELVF020000001">
    <property type="protein sequence ID" value="MBU7597530.1"/>
    <property type="molecule type" value="Genomic_DNA"/>
</dbReference>
<feature type="short sequence motif" description="'KMSKS' region" evidence="11">
    <location>
        <begin position="344"/>
        <end position="348"/>
    </location>
</feature>
<comment type="subunit">
    <text evidence="11">Monomer.</text>
</comment>
<comment type="cofactor">
    <cofactor evidence="11">
        <name>Zn(2+)</name>
        <dbReference type="ChEBI" id="CHEBI:29105"/>
    </cofactor>
    <text evidence="11">Binds 1 zinc ion per subunit.</text>
</comment>
<dbReference type="GO" id="GO:0006431">
    <property type="term" value="P:methionyl-tRNA aminoacylation"/>
    <property type="evidence" value="ECO:0007669"/>
    <property type="project" value="UniProtKB-UniRule"/>
</dbReference>
<dbReference type="InterPro" id="IPR015413">
    <property type="entry name" value="Methionyl/Leucyl_tRNA_Synth"/>
</dbReference>
<comment type="catalytic activity">
    <reaction evidence="10 11">
        <text>tRNA(Met) + L-methionine + ATP = L-methionyl-tRNA(Met) + AMP + diphosphate</text>
        <dbReference type="Rhea" id="RHEA:13481"/>
        <dbReference type="Rhea" id="RHEA-COMP:9667"/>
        <dbReference type="Rhea" id="RHEA-COMP:9698"/>
        <dbReference type="ChEBI" id="CHEBI:30616"/>
        <dbReference type="ChEBI" id="CHEBI:33019"/>
        <dbReference type="ChEBI" id="CHEBI:57844"/>
        <dbReference type="ChEBI" id="CHEBI:78442"/>
        <dbReference type="ChEBI" id="CHEBI:78530"/>
        <dbReference type="ChEBI" id="CHEBI:456215"/>
        <dbReference type="EC" id="6.1.1.10"/>
    </reaction>
</comment>
<sequence length="573" mass="64180">MARHLITSALPYINGIKHLGNMVGSMLPADVYTRYLRQRGHEALYICATDEHGTPAELAAKEAGLPVAEFCAQQHEAQKAIYDGFGLAFDHFGRSSSPQNAEITQRIARSLHRNGFIEERAIRQVYSVADGRFLPDRYIVGTCPHCGYDKARGDQCENCTRVLDPTDLLEPRSAISGSSELEVRETKHLFLRQSALAGEVEAWIDEVGEEWPTLASSIARKWLTEGLQDRSITRDLDWGVPVPADTWPELAAEGKVFYVWFDAPIEYVAATKEWADSAPDQNRDWASWWYGDAAADVRYTEFMAKDNVPFHTVMFPATLLGTQEPWKRVDYVKAFNWLTYYGGKFSTSQRRGIFTDAALELLPADYWRYFLMAHAPESDDTSFTWELFSATVNKDLADTLGNFVNRVLSFSRKRFGDEVPAGAEPGEAERQLGTEISRLLAEYEEHMEALQFRKAAHALRSLWSAGNSYLEEKAPWLEIKTDQDTAALTLRTAMNLIHLYSVISEPYIPTAARAMRTAFALPADDATWVGAEQAAALDAVPAGTPFTVPPVLFAKLTEDDLAGYRERFGGGEE</sequence>
<dbReference type="FunFam" id="2.20.28.20:FF:000001">
    <property type="entry name" value="Methionine--tRNA ligase"/>
    <property type="match status" value="1"/>
</dbReference>
<organism evidence="14 15">
    <name type="scientific">Streptomyces tardus</name>
    <dbReference type="NCBI Taxonomy" id="2780544"/>
    <lineage>
        <taxon>Bacteria</taxon>
        <taxon>Bacillati</taxon>
        <taxon>Actinomycetota</taxon>
        <taxon>Actinomycetes</taxon>
        <taxon>Kitasatosporales</taxon>
        <taxon>Streptomycetaceae</taxon>
        <taxon>Streptomyces</taxon>
    </lineage>
</organism>
<evidence type="ECO:0000313" key="15">
    <source>
        <dbReference type="Proteomes" id="UP000694501"/>
    </source>
</evidence>
<comment type="similarity">
    <text evidence="3 11">Belongs to the class-I aminoacyl-tRNA synthetase family. MetG type 1 subfamily.</text>
</comment>
<feature type="domain" description="Methionyl-tRNA synthetase anticodon-binding" evidence="13">
    <location>
        <begin position="419"/>
        <end position="572"/>
    </location>
</feature>
<protein>
    <recommendedName>
        <fullName evidence="11">Methionine--tRNA ligase</fullName>
        <ecNumber evidence="11">6.1.1.10</ecNumber>
    </recommendedName>
    <alternativeName>
        <fullName evidence="11">Methionyl-tRNA synthetase</fullName>
        <shortName evidence="11">MetRS</shortName>
    </alternativeName>
</protein>
<evidence type="ECO:0000256" key="8">
    <source>
        <dbReference type="ARBA" id="ARBA00022917"/>
    </source>
</evidence>
<keyword evidence="11" id="KW-0862">Zinc</keyword>
<comment type="function">
    <text evidence="1 11">Is required not only for elongation of protein synthesis but also for the initiation of all mRNA translation through initiator tRNA(fMet) aminoacylation.</text>
</comment>
<evidence type="ECO:0000256" key="1">
    <source>
        <dbReference type="ARBA" id="ARBA00003314"/>
    </source>
</evidence>
<dbReference type="InterPro" id="IPR009080">
    <property type="entry name" value="tRNAsynth_Ia_anticodon-bd"/>
</dbReference>
<dbReference type="RefSeq" id="WP_211042389.1">
    <property type="nucleotide sequence ID" value="NZ_JAELVF020000001.1"/>
</dbReference>
<dbReference type="Pfam" id="PF19303">
    <property type="entry name" value="Anticodon_3"/>
    <property type="match status" value="1"/>
</dbReference>
<keyword evidence="5 11" id="KW-0436">Ligase</keyword>
<dbReference type="GO" id="GO:0005829">
    <property type="term" value="C:cytosol"/>
    <property type="evidence" value="ECO:0007669"/>
    <property type="project" value="TreeGrafter"/>
</dbReference>
<dbReference type="SUPFAM" id="SSF57770">
    <property type="entry name" value="Methionyl-tRNA synthetase (MetRS), Zn-domain"/>
    <property type="match status" value="1"/>
</dbReference>
<dbReference type="Gene3D" id="3.40.50.620">
    <property type="entry name" value="HUPs"/>
    <property type="match status" value="1"/>
</dbReference>
<evidence type="ECO:0000259" key="13">
    <source>
        <dbReference type="Pfam" id="PF19303"/>
    </source>
</evidence>